<reference evidence="2 3" key="1">
    <citation type="submission" date="2017-09" db="EMBL/GenBank/DDBJ databases">
        <title>Bacterial strain isolated from the female urinary microbiota.</title>
        <authorList>
            <person name="Thomas-White K."/>
            <person name="Kumar N."/>
            <person name="Forster S."/>
            <person name="Putonti C."/>
            <person name="Lawley T."/>
            <person name="Wolfe A.J."/>
        </authorList>
    </citation>
    <scope>NUCLEOTIDE SEQUENCE [LARGE SCALE GENOMIC DNA]</scope>
    <source>
        <strain evidence="2 3">UMB0852</strain>
    </source>
</reference>
<dbReference type="AlphaFoldDB" id="A0A2N6SN27"/>
<dbReference type="InterPro" id="IPR000868">
    <property type="entry name" value="Isochorismatase-like_dom"/>
</dbReference>
<dbReference type="PANTHER" id="PTHR14119">
    <property type="entry name" value="HYDROLASE"/>
    <property type="match status" value="1"/>
</dbReference>
<keyword evidence="3" id="KW-1185">Reference proteome</keyword>
<dbReference type="Proteomes" id="UP000235682">
    <property type="component" value="Unassembled WGS sequence"/>
</dbReference>
<dbReference type="Pfam" id="PF00857">
    <property type="entry name" value="Isochorismatase"/>
    <property type="match status" value="1"/>
</dbReference>
<gene>
    <name evidence="2" type="ORF">CJ205_04190</name>
</gene>
<dbReference type="SUPFAM" id="SSF52499">
    <property type="entry name" value="Isochorismatase-like hydrolases"/>
    <property type="match status" value="1"/>
</dbReference>
<evidence type="ECO:0000313" key="3">
    <source>
        <dbReference type="Proteomes" id="UP000235682"/>
    </source>
</evidence>
<organism evidence="2 3">
    <name type="scientific">Dolosicoccus paucivorans</name>
    <dbReference type="NCBI Taxonomy" id="84521"/>
    <lineage>
        <taxon>Bacteria</taxon>
        <taxon>Bacillati</taxon>
        <taxon>Bacillota</taxon>
        <taxon>Bacilli</taxon>
        <taxon>Lactobacillales</taxon>
        <taxon>Aerococcaceae</taxon>
        <taxon>Dolosicoccus</taxon>
    </lineage>
</organism>
<sequence length="176" mass="19904">MNKEDTLLLMIDLQERLVPVIDQKEEMIQESKKLLEGLKELDVPCIATEQYPKGLGPTLDSLASFFTDSHIYEKTQFSAYIDEVKSHLTPSIKHVIVIGAETHICVEQTIRDLLALNYTVHVPVSCVGSRRAEDKTVTLSQLQQEGVQLTTVESILFKLLKDAKNEHFKVISQLIK</sequence>
<dbReference type="InterPro" id="IPR050993">
    <property type="entry name" value="Isochorismatase_domain"/>
</dbReference>
<evidence type="ECO:0000259" key="1">
    <source>
        <dbReference type="Pfam" id="PF00857"/>
    </source>
</evidence>
<comment type="caution">
    <text evidence="2">The sequence shown here is derived from an EMBL/GenBank/DDBJ whole genome shotgun (WGS) entry which is preliminary data.</text>
</comment>
<dbReference type="OrthoDB" id="9789777at2"/>
<protein>
    <submittedName>
        <fullName evidence="2">Isochorismatase</fullName>
    </submittedName>
</protein>
<dbReference type="EMBL" id="PNHE01000013">
    <property type="protein sequence ID" value="PMC58471.1"/>
    <property type="molecule type" value="Genomic_DNA"/>
</dbReference>
<dbReference type="RefSeq" id="WP_102227703.1">
    <property type="nucleotide sequence ID" value="NZ_PNFY01000014.1"/>
</dbReference>
<accession>A0A2N6SN27</accession>
<dbReference type="InterPro" id="IPR036380">
    <property type="entry name" value="Isochorismatase-like_sf"/>
</dbReference>
<dbReference type="STRING" id="84521.SAMN04487994_100542"/>
<dbReference type="PANTHER" id="PTHR14119:SF3">
    <property type="entry name" value="ISOCHORISMATASE DOMAIN-CONTAINING PROTEIN 2"/>
    <property type="match status" value="1"/>
</dbReference>
<evidence type="ECO:0000313" key="2">
    <source>
        <dbReference type="EMBL" id="PMC58471.1"/>
    </source>
</evidence>
<name>A0A2N6SN27_9LACT</name>
<dbReference type="Gene3D" id="3.40.50.850">
    <property type="entry name" value="Isochorismatase-like"/>
    <property type="match status" value="1"/>
</dbReference>
<proteinExistence type="predicted"/>
<feature type="domain" description="Isochorismatase-like" evidence="1">
    <location>
        <begin position="6"/>
        <end position="153"/>
    </location>
</feature>